<protein>
    <submittedName>
        <fullName evidence="3">Predicted protein</fullName>
    </submittedName>
</protein>
<dbReference type="InterPro" id="IPR025486">
    <property type="entry name" value="DUF4378"/>
</dbReference>
<feature type="region of interest" description="Disordered" evidence="1">
    <location>
        <begin position="1284"/>
        <end position="1394"/>
    </location>
</feature>
<reference evidence="3 4" key="1">
    <citation type="journal article" date="2009" name="Science">
        <title>Green evolution and dynamic adaptations revealed by genomes of the marine picoeukaryotes Micromonas.</title>
        <authorList>
            <person name="Worden A.Z."/>
            <person name="Lee J.H."/>
            <person name="Mock T."/>
            <person name="Rouze P."/>
            <person name="Simmons M.P."/>
            <person name="Aerts A.L."/>
            <person name="Allen A.E."/>
            <person name="Cuvelier M.L."/>
            <person name="Derelle E."/>
            <person name="Everett M.V."/>
            <person name="Foulon E."/>
            <person name="Grimwood J."/>
            <person name="Gundlach H."/>
            <person name="Henrissat B."/>
            <person name="Napoli C."/>
            <person name="McDonald S.M."/>
            <person name="Parker M.S."/>
            <person name="Rombauts S."/>
            <person name="Salamov A."/>
            <person name="Von Dassow P."/>
            <person name="Badger J.H."/>
            <person name="Coutinho P.M."/>
            <person name="Demir E."/>
            <person name="Dubchak I."/>
            <person name="Gentemann C."/>
            <person name="Eikrem W."/>
            <person name="Gready J.E."/>
            <person name="John U."/>
            <person name="Lanier W."/>
            <person name="Lindquist E.A."/>
            <person name="Lucas S."/>
            <person name="Mayer K.F."/>
            <person name="Moreau H."/>
            <person name="Not F."/>
            <person name="Otillar R."/>
            <person name="Panaud O."/>
            <person name="Pangilinan J."/>
            <person name="Paulsen I."/>
            <person name="Piegu B."/>
            <person name="Poliakov A."/>
            <person name="Robbens S."/>
            <person name="Schmutz J."/>
            <person name="Toulza E."/>
            <person name="Wyss T."/>
            <person name="Zelensky A."/>
            <person name="Zhou K."/>
            <person name="Armbrust E.V."/>
            <person name="Bhattacharya D."/>
            <person name="Goodenough U.W."/>
            <person name="Van de Peer Y."/>
            <person name="Grigoriev I.V."/>
        </authorList>
    </citation>
    <scope>NUCLEOTIDE SEQUENCE [LARGE SCALE GENOMIC DNA]</scope>
    <source>
        <strain evidence="3 4">CCMP1545</strain>
    </source>
</reference>
<feature type="compositionally biased region" description="Low complexity" evidence="1">
    <location>
        <begin position="421"/>
        <end position="436"/>
    </location>
</feature>
<feature type="compositionally biased region" description="Basic residues" evidence="1">
    <location>
        <begin position="30"/>
        <end position="41"/>
    </location>
</feature>
<feature type="compositionally biased region" description="Basic and acidic residues" evidence="1">
    <location>
        <begin position="725"/>
        <end position="743"/>
    </location>
</feature>
<feature type="region of interest" description="Disordered" evidence="1">
    <location>
        <begin position="163"/>
        <end position="314"/>
    </location>
</feature>
<accession>C1MUF0</accession>
<evidence type="ECO:0000259" key="2">
    <source>
        <dbReference type="Pfam" id="PF14309"/>
    </source>
</evidence>
<evidence type="ECO:0000313" key="3">
    <source>
        <dbReference type="EMBL" id="EEH56316.1"/>
    </source>
</evidence>
<feature type="region of interest" description="Disordered" evidence="1">
    <location>
        <begin position="1168"/>
        <end position="1272"/>
    </location>
</feature>
<feature type="compositionally biased region" description="Low complexity" evidence="1">
    <location>
        <begin position="940"/>
        <end position="966"/>
    </location>
</feature>
<dbReference type="Proteomes" id="UP000001876">
    <property type="component" value="Unassembled WGS sequence"/>
</dbReference>
<feature type="compositionally biased region" description="Low complexity" evidence="1">
    <location>
        <begin position="1596"/>
        <end position="1621"/>
    </location>
</feature>
<feature type="compositionally biased region" description="Low complexity" evidence="1">
    <location>
        <begin position="894"/>
        <end position="904"/>
    </location>
</feature>
<dbReference type="RefSeq" id="XP_003059184.1">
    <property type="nucleotide sequence ID" value="XM_003059138.1"/>
</dbReference>
<feature type="compositionally biased region" description="Basic and acidic residues" evidence="1">
    <location>
        <begin position="988"/>
        <end position="1012"/>
    </location>
</feature>
<feature type="compositionally biased region" description="Low complexity" evidence="1">
    <location>
        <begin position="453"/>
        <end position="464"/>
    </location>
</feature>
<dbReference type="KEGG" id="mpp:MICPUCDRAFT_40194"/>
<feature type="compositionally biased region" description="Basic and acidic residues" evidence="1">
    <location>
        <begin position="521"/>
        <end position="552"/>
    </location>
</feature>
<sequence>MAPPRTRLGDIPVASARANRSAGDDDGRGGHRHPNKPRRARSTTPPPRSRTPTPPRSPAPAAGFRSPGRDCPACPRPAETPPAPPATSHSEARAQLLELISRHANVVADGVVPANVPLGIALPPPKLAMREVEAKRLMAERDEEEKLRRHNAVHQMLKRVALRNQAAAARRAKDAPPPAKPDDAAAANARRGQRQGSVYDPGRAARDARAGASSKENLDAASAARREAARRRVPARSPERPWRVGVDAEELERRHQEAARRKRAKFAAEEAARKGAGKKMGWAKPTSNESRVEPDDAAKKPSPAEDPAAAAERQAKARAFILESKARWKKKLAEEKALLREQEEKRAKIKREEEERCREKARLAAEARIRARKDKDADEDAPPKKNPAWVDPGLDDGSSRADDPATPIKRSHVDDDGDPVEAAAAEAATAESSDAAKTSDRVNPGPPVALVSAGGIRRAAAGGAEKSAFRANPEIVDIQGMVQRGRRGGARDPTGKGRVEYPPLRMKKKPPPSTSSAPPTREPRHQPHSAEEIKRQIAERKSAAEAKANEEAREALALREVARRLAATIDAFSATQKQANREKALERARDAKPTTRSRSRGMRDANADNADNAAAHESSESPSSSESPPPPRARNDGDGGIGFAMRASAAATTVQSHVRGYQARRRVASGDLTAGGPAAGRSLRSSLKSPSKAYAHASGRRISFAPKTTTAGGGGGGGDDDDDVEVIHDEELTLRESPPKRDALALAPPSDPAPPPRLLGVKFGPPETHTTLPGDAHVPRREDWLSQGAGGMARKKRLVKRAGQRVEAMAMAPGEDDDDAATTALERLPYAAEDVMRALAPAAVDRDPLPPPPPPPPARSAAPASVFSLYASRVAAAEASRLAAASIPTLPLAAEARASTSSSAQTEPVPIVVERRAQAAAAAAAGTAETPTPTRRRSRPVSPARRSPARQARPPSASTALSVRSSSPEEDADVEIDHGVDADADADADGKVLKERRSQRERDRMGTRVENAEDRAAALAALAAEQDDDAADRLTPSELERQLQNELSLFDELGAMQAELSKVQRARDLFRAEQEAAAYASVVERQRTDMDYKHQLALAKEDMEHKFEARAADLERVALEMTAKMRDESLAQVREVTEMLVSTLRKSQEVERREAAAARADAASFFAREAKEAEEETRRLAPAPDVGASHPAADDAKATAKAVAVVPPRRDDDDDTSSSVDESIPEASILEESTANVRGDEREDEDAGRASPTVVEEDPGLAARASASVDESFEARAAAVEREIAAREKDVETKLRERKRELKARELEEKQRRVRQMEAELLALEGGELAPSPRPRPQGRNARDADVSESIADEVAFADDASGSGSDAPGVDDEDVVVEHDESPGGSDVDGAIDELHRVEALVQKKRTERRKDGETREFAAAEASAAETTIPEDFEIGSQATTSPAPSEIGSTEGTTASGSVASVGRVASAAAAAVEEAEAKAKTRGGKPPKSPPKSRGVESAAPAAAATSKSTSASAAASRSTEIEESLPTPPESSVEPEESIQTEVYSDDGYSGDEFETSPGPSPRTSAGSDPEPRADDASGKISPSPSEHAADAVVGGAAEKAAAASPSASPSPSSAAAHKESGFLTHHEANIHMPHHAPRHEPPPKRVVVPGATTEERARAAVEKHVEAFARRVLDAAGAVAGGVDAATLSRLDDAAFAFATSSSASPAHAEIAERVPDRLVFDTISEILAELVPGAAALEPGEDSVVGGIGSSLVVAAGSAAGAEKLAGDRLVKLVGDRAAASLAPARDGGVKVDDIVREDVRSSDDLGWYDVRATEKAILIRLSEEIFDELVGDTILAGA</sequence>
<feature type="compositionally biased region" description="Low complexity" evidence="1">
    <location>
        <begin position="681"/>
        <end position="692"/>
    </location>
</feature>
<dbReference type="OMA" id="RKWPTGK"/>
<evidence type="ECO:0000256" key="1">
    <source>
        <dbReference type="SAM" id="MobiDB-lite"/>
    </source>
</evidence>
<feature type="region of interest" description="Disordered" evidence="1">
    <location>
        <begin position="337"/>
        <end position="552"/>
    </location>
</feature>
<feature type="compositionally biased region" description="Pro residues" evidence="1">
    <location>
        <begin position="44"/>
        <end position="58"/>
    </location>
</feature>
<feature type="compositionally biased region" description="Basic and acidic residues" evidence="1">
    <location>
        <begin position="290"/>
        <end position="303"/>
    </location>
</feature>
<feature type="compositionally biased region" description="Low complexity" evidence="1">
    <location>
        <begin position="1421"/>
        <end position="1430"/>
    </location>
</feature>
<feature type="compositionally biased region" description="Pro residues" evidence="1">
    <location>
        <begin position="849"/>
        <end position="858"/>
    </location>
</feature>
<dbReference type="EMBL" id="GG663740">
    <property type="protein sequence ID" value="EEH56316.1"/>
    <property type="molecule type" value="Genomic_DNA"/>
</dbReference>
<feature type="compositionally biased region" description="Polar residues" evidence="1">
    <location>
        <begin position="1439"/>
        <end position="1456"/>
    </location>
</feature>
<feature type="compositionally biased region" description="Low complexity" evidence="1">
    <location>
        <begin position="1502"/>
        <end position="1523"/>
    </location>
</feature>
<feature type="compositionally biased region" description="Basic and acidic residues" evidence="1">
    <location>
        <begin position="337"/>
        <end position="376"/>
    </location>
</feature>
<feature type="region of interest" description="Disordered" evidence="1">
    <location>
        <begin position="571"/>
        <end position="781"/>
    </location>
</feature>
<keyword evidence="4" id="KW-1185">Reference proteome</keyword>
<feature type="compositionally biased region" description="Basic and acidic residues" evidence="1">
    <location>
        <begin position="1284"/>
        <end position="1318"/>
    </location>
</feature>
<dbReference type="Pfam" id="PF14309">
    <property type="entry name" value="DUF4378"/>
    <property type="match status" value="1"/>
</dbReference>
<feature type="compositionally biased region" description="Pro residues" evidence="1">
    <location>
        <begin position="74"/>
        <end position="85"/>
    </location>
</feature>
<feature type="compositionally biased region" description="Basic and acidic residues" evidence="1">
    <location>
        <begin position="579"/>
        <end position="593"/>
    </location>
</feature>
<feature type="compositionally biased region" description="Low complexity" evidence="1">
    <location>
        <begin position="1319"/>
        <end position="1330"/>
    </location>
</feature>
<feature type="region of interest" description="Disordered" evidence="1">
    <location>
        <begin position="839"/>
        <end position="862"/>
    </location>
</feature>
<feature type="compositionally biased region" description="Low complexity" evidence="1">
    <location>
        <begin position="918"/>
        <end position="933"/>
    </location>
</feature>
<feature type="compositionally biased region" description="Basic and acidic residues" evidence="1">
    <location>
        <begin position="489"/>
        <end position="499"/>
    </location>
</feature>
<dbReference type="SMART" id="SM00015">
    <property type="entry name" value="IQ"/>
    <property type="match status" value="1"/>
</dbReference>
<organism evidence="4">
    <name type="scientific">Micromonas pusilla (strain CCMP1545)</name>
    <name type="common">Picoplanktonic green alga</name>
    <dbReference type="NCBI Taxonomy" id="564608"/>
    <lineage>
        <taxon>Eukaryota</taxon>
        <taxon>Viridiplantae</taxon>
        <taxon>Chlorophyta</taxon>
        <taxon>Mamiellophyceae</taxon>
        <taxon>Mamiellales</taxon>
        <taxon>Mamiellaceae</taxon>
        <taxon>Micromonas</taxon>
    </lineage>
</organism>
<dbReference type="InterPro" id="IPR000048">
    <property type="entry name" value="IQ_motif_EF-hand-BS"/>
</dbReference>
<name>C1MUF0_MICPC</name>
<feature type="compositionally biased region" description="Low complexity" evidence="1">
    <location>
        <begin position="1457"/>
        <end position="1476"/>
    </location>
</feature>
<feature type="compositionally biased region" description="Low complexity" evidence="1">
    <location>
        <begin position="607"/>
        <end position="626"/>
    </location>
</feature>
<feature type="compositionally biased region" description="Basic and acidic residues" evidence="1">
    <location>
        <begin position="1168"/>
        <end position="1179"/>
    </location>
</feature>
<evidence type="ECO:0000313" key="4">
    <source>
        <dbReference type="Proteomes" id="UP000001876"/>
    </source>
</evidence>
<dbReference type="Pfam" id="PF00612">
    <property type="entry name" value="IQ"/>
    <property type="match status" value="1"/>
</dbReference>
<gene>
    <name evidence="3" type="ORF">MICPUCDRAFT_40194</name>
</gene>
<feature type="compositionally biased region" description="Basic and acidic residues" evidence="1">
    <location>
        <begin position="1410"/>
        <end position="1420"/>
    </location>
</feature>
<feature type="region of interest" description="Disordered" evidence="1">
    <location>
        <begin position="1406"/>
        <end position="1624"/>
    </location>
</feature>
<feature type="region of interest" description="Disordered" evidence="1">
    <location>
        <begin position="894"/>
        <end position="1012"/>
    </location>
</feature>
<proteinExistence type="predicted"/>
<dbReference type="OrthoDB" id="10693219at2759"/>
<dbReference type="PROSITE" id="PS50096">
    <property type="entry name" value="IQ"/>
    <property type="match status" value="1"/>
</dbReference>
<feature type="region of interest" description="Disordered" evidence="1">
    <location>
        <begin position="1"/>
        <end position="94"/>
    </location>
</feature>
<feature type="domain" description="DUF4378" evidence="2">
    <location>
        <begin position="1719"/>
        <end position="1839"/>
    </location>
</feature>
<dbReference type="GeneID" id="9684925"/>